<evidence type="ECO:0000313" key="1">
    <source>
        <dbReference type="EMBL" id="CAK9279369.1"/>
    </source>
</evidence>
<evidence type="ECO:0000313" key="2">
    <source>
        <dbReference type="Proteomes" id="UP001497444"/>
    </source>
</evidence>
<name>A0ABP0XJR9_9BRYO</name>
<gene>
    <name evidence="1" type="ORF">CSSPJE1EN1_LOCUS24847</name>
</gene>
<dbReference type="Proteomes" id="UP001497444">
    <property type="component" value="Chromosome 9"/>
</dbReference>
<accession>A0ABP0XJR9</accession>
<protein>
    <submittedName>
        <fullName evidence="1">Uncharacterized protein</fullName>
    </submittedName>
</protein>
<dbReference type="EMBL" id="OZ020104">
    <property type="protein sequence ID" value="CAK9279369.1"/>
    <property type="molecule type" value="Genomic_DNA"/>
</dbReference>
<keyword evidence="2" id="KW-1185">Reference proteome</keyword>
<proteinExistence type="predicted"/>
<reference evidence="1" key="1">
    <citation type="submission" date="2024-02" db="EMBL/GenBank/DDBJ databases">
        <authorList>
            <consortium name="ELIXIR-Norway"/>
            <consortium name="Elixir Norway"/>
        </authorList>
    </citation>
    <scope>NUCLEOTIDE SEQUENCE</scope>
</reference>
<sequence>MDLVKELGIYFTDCPALVKRLEQLFENYWTLTTLNASLFTKTVDDKEWQINQTVPCWSPLPAYLSHPESARLSIPGRPKFLFCGVEYTGLARTSRWSSCWCITSLHLYGSS</sequence>
<organism evidence="1 2">
    <name type="scientific">Sphagnum jensenii</name>
    <dbReference type="NCBI Taxonomy" id="128206"/>
    <lineage>
        <taxon>Eukaryota</taxon>
        <taxon>Viridiplantae</taxon>
        <taxon>Streptophyta</taxon>
        <taxon>Embryophyta</taxon>
        <taxon>Bryophyta</taxon>
        <taxon>Sphagnophytina</taxon>
        <taxon>Sphagnopsida</taxon>
        <taxon>Sphagnales</taxon>
        <taxon>Sphagnaceae</taxon>
        <taxon>Sphagnum</taxon>
    </lineage>
</organism>